<protein>
    <submittedName>
        <fullName evidence="1">Uncharacterized protein</fullName>
    </submittedName>
</protein>
<dbReference type="AlphaFoldDB" id="A0A0F9KYD1"/>
<organism evidence="1">
    <name type="scientific">marine sediment metagenome</name>
    <dbReference type="NCBI Taxonomy" id="412755"/>
    <lineage>
        <taxon>unclassified sequences</taxon>
        <taxon>metagenomes</taxon>
        <taxon>ecological metagenomes</taxon>
    </lineage>
</organism>
<gene>
    <name evidence="1" type="ORF">LCGC14_1269910</name>
</gene>
<name>A0A0F9KYD1_9ZZZZ</name>
<dbReference type="EMBL" id="LAZR01007116">
    <property type="protein sequence ID" value="KKM87334.1"/>
    <property type="molecule type" value="Genomic_DNA"/>
</dbReference>
<comment type="caution">
    <text evidence="1">The sequence shown here is derived from an EMBL/GenBank/DDBJ whole genome shotgun (WGS) entry which is preliminary data.</text>
</comment>
<reference evidence="1" key="1">
    <citation type="journal article" date="2015" name="Nature">
        <title>Complex archaea that bridge the gap between prokaryotes and eukaryotes.</title>
        <authorList>
            <person name="Spang A."/>
            <person name="Saw J.H."/>
            <person name="Jorgensen S.L."/>
            <person name="Zaremba-Niedzwiedzka K."/>
            <person name="Martijn J."/>
            <person name="Lind A.E."/>
            <person name="van Eijk R."/>
            <person name="Schleper C."/>
            <person name="Guy L."/>
            <person name="Ettema T.J."/>
        </authorList>
    </citation>
    <scope>NUCLEOTIDE SEQUENCE</scope>
</reference>
<evidence type="ECO:0000313" key="1">
    <source>
        <dbReference type="EMBL" id="KKM87334.1"/>
    </source>
</evidence>
<accession>A0A0F9KYD1</accession>
<proteinExistence type="predicted"/>
<sequence length="84" mass="9626">MINYLKYNKYYMLSGNMAADRGVGKSEKLPPSFCLLFTSNAFLHRGGTLPLSPALREKVRFSLLLTIKNIIDKFNIFHKFLIQA</sequence>